<dbReference type="PROSITE" id="PS00678">
    <property type="entry name" value="WD_REPEATS_1"/>
    <property type="match status" value="1"/>
</dbReference>
<dbReference type="RefSeq" id="XP_002429978.1">
    <property type="nucleotide sequence ID" value="XM_002429933.1"/>
</dbReference>
<feature type="region of interest" description="Disordered" evidence="8">
    <location>
        <begin position="507"/>
        <end position="549"/>
    </location>
</feature>
<name>E0VV34_PEDHC</name>
<keyword evidence="11" id="KW-1185">Reference proteome</keyword>
<dbReference type="EnsemblMetazoa" id="PHUM458230-RA">
    <property type="protein sequence ID" value="PHUM458230-PA"/>
    <property type="gene ID" value="PHUM458230"/>
</dbReference>
<dbReference type="PANTHER" id="PTHR23220:SF83">
    <property type="entry name" value="INTEGRIN ALPHA-PS3-RELATED"/>
    <property type="match status" value="1"/>
</dbReference>
<keyword evidence="3" id="KW-0677">Repeat</keyword>
<dbReference type="InterPro" id="IPR013519">
    <property type="entry name" value="Int_alpha_beta-p"/>
</dbReference>
<dbReference type="InParanoid" id="E0VV34"/>
<dbReference type="PRINTS" id="PR01185">
    <property type="entry name" value="INTEGRINA"/>
</dbReference>
<dbReference type="GO" id="GO:0005178">
    <property type="term" value="F:integrin binding"/>
    <property type="evidence" value="ECO:0007669"/>
    <property type="project" value="TreeGrafter"/>
</dbReference>
<dbReference type="InterPro" id="IPR000413">
    <property type="entry name" value="Integrin_alpha"/>
</dbReference>
<protein>
    <submittedName>
        <fullName evidence="9 10">WD-repeat protein, putative</fullName>
    </submittedName>
</protein>
<reference evidence="9" key="2">
    <citation type="submission" date="2007-04" db="EMBL/GenBank/DDBJ databases">
        <title>The genome of the human body louse.</title>
        <authorList>
            <consortium name="The Human Body Louse Genome Consortium"/>
            <person name="Kirkness E."/>
            <person name="Walenz B."/>
            <person name="Hass B."/>
            <person name="Bruggner R."/>
            <person name="Strausberg R."/>
        </authorList>
    </citation>
    <scope>NUCLEOTIDE SEQUENCE</scope>
    <source>
        <strain evidence="9">USDA</strain>
    </source>
</reference>
<dbReference type="KEGG" id="phu:Phum_PHUM458230"/>
<reference evidence="10" key="3">
    <citation type="submission" date="2020-05" db="UniProtKB">
        <authorList>
            <consortium name="EnsemblMetazoa"/>
        </authorList>
    </citation>
    <scope>IDENTIFICATION</scope>
    <source>
        <strain evidence="10">USDA</strain>
    </source>
</reference>
<feature type="repeat" description="FG-GAP" evidence="6">
    <location>
        <begin position="1066"/>
        <end position="1127"/>
    </location>
</feature>
<keyword evidence="7" id="KW-0675">Receptor</keyword>
<dbReference type="EMBL" id="AAZO01005571">
    <property type="status" value="NOT_ANNOTATED_CDS"/>
    <property type="molecule type" value="Genomic_DNA"/>
</dbReference>
<evidence type="ECO:0000313" key="10">
    <source>
        <dbReference type="EnsemblMetazoa" id="PHUM458230-PA"/>
    </source>
</evidence>
<feature type="repeat" description="FG-GAP" evidence="6">
    <location>
        <begin position="944"/>
        <end position="1003"/>
    </location>
</feature>
<reference evidence="9" key="1">
    <citation type="submission" date="2007-04" db="EMBL/GenBank/DDBJ databases">
        <title>Annotation of Pediculus humanus corporis strain USDA.</title>
        <authorList>
            <person name="Kirkness E."/>
            <person name="Hannick L."/>
            <person name="Hass B."/>
            <person name="Bruggner R."/>
            <person name="Lawson D."/>
            <person name="Bidwell S."/>
            <person name="Joardar V."/>
            <person name="Caler E."/>
            <person name="Walenz B."/>
            <person name="Inman J."/>
            <person name="Schobel S."/>
            <person name="Galinsky K."/>
            <person name="Amedeo P."/>
            <person name="Strausberg R."/>
        </authorList>
    </citation>
    <scope>NUCLEOTIDE SEQUENCE</scope>
    <source>
        <strain evidence="9">USDA</strain>
    </source>
</reference>
<dbReference type="GO" id="GO:0033627">
    <property type="term" value="P:cell adhesion mediated by integrin"/>
    <property type="evidence" value="ECO:0007669"/>
    <property type="project" value="TreeGrafter"/>
</dbReference>
<dbReference type="HOGENOM" id="CLU_257627_0_0_1"/>
<dbReference type="eggNOG" id="KOG4227">
    <property type="taxonomic scope" value="Eukaryota"/>
</dbReference>
<dbReference type="eggNOG" id="KOG3637">
    <property type="taxonomic scope" value="Eukaryota"/>
</dbReference>
<dbReference type="GeneID" id="8230919"/>
<dbReference type="EMBL" id="AAZO01005572">
    <property type="status" value="NOT_ANNOTATED_CDS"/>
    <property type="molecule type" value="Genomic_DNA"/>
</dbReference>
<feature type="repeat" description="WD" evidence="5">
    <location>
        <begin position="133"/>
        <end position="171"/>
    </location>
</feature>
<feature type="repeat" description="WD" evidence="5">
    <location>
        <begin position="38"/>
        <end position="79"/>
    </location>
</feature>
<keyword evidence="1 5" id="KW-0853">WD repeat</keyword>
<accession>E0VV34</accession>
<dbReference type="OrthoDB" id="5573735at2759"/>
<dbReference type="PROSITE" id="PS51470">
    <property type="entry name" value="FG_GAP"/>
    <property type="match status" value="3"/>
</dbReference>
<dbReference type="EMBL" id="DS235802">
    <property type="protein sequence ID" value="EEB17240.1"/>
    <property type="molecule type" value="Genomic_DNA"/>
</dbReference>
<dbReference type="VEuPathDB" id="VectorBase:PHUM458230"/>
<dbReference type="PANTHER" id="PTHR23220">
    <property type="entry name" value="INTEGRIN ALPHA"/>
    <property type="match status" value="1"/>
</dbReference>
<evidence type="ECO:0000256" key="1">
    <source>
        <dbReference type="ARBA" id="ARBA00022574"/>
    </source>
</evidence>
<dbReference type="Gene3D" id="2.130.10.10">
    <property type="entry name" value="YVTN repeat-like/Quinoprotein amine dehydrogenase"/>
    <property type="match status" value="3"/>
</dbReference>
<dbReference type="InterPro" id="IPR015943">
    <property type="entry name" value="WD40/YVTN_repeat-like_dom_sf"/>
</dbReference>
<evidence type="ECO:0000256" key="5">
    <source>
        <dbReference type="PROSITE-ProRule" id="PRU00221"/>
    </source>
</evidence>
<dbReference type="Pfam" id="PF00400">
    <property type="entry name" value="WD40"/>
    <property type="match status" value="3"/>
</dbReference>
<dbReference type="Proteomes" id="UP000009046">
    <property type="component" value="Unassembled WGS sequence"/>
</dbReference>
<evidence type="ECO:0000256" key="4">
    <source>
        <dbReference type="ARBA" id="ARBA00023180"/>
    </source>
</evidence>
<comment type="subcellular location">
    <subcellularLocation>
        <location evidence="7">Membrane</location>
        <topology evidence="7">Single-pass type I membrane protein</topology>
    </subcellularLocation>
</comment>
<proteinExistence type="inferred from homology"/>
<evidence type="ECO:0000256" key="6">
    <source>
        <dbReference type="PROSITE-ProRule" id="PRU00803"/>
    </source>
</evidence>
<dbReference type="GO" id="GO:0007229">
    <property type="term" value="P:integrin-mediated signaling pathway"/>
    <property type="evidence" value="ECO:0007669"/>
    <property type="project" value="UniProtKB-KW"/>
</dbReference>
<feature type="repeat" description="WD" evidence="5">
    <location>
        <begin position="319"/>
        <end position="351"/>
    </location>
</feature>
<dbReference type="InterPro" id="IPR013517">
    <property type="entry name" value="FG-GAP"/>
</dbReference>
<keyword evidence="7" id="KW-0130">Cell adhesion</keyword>
<dbReference type="SMART" id="SM00191">
    <property type="entry name" value="Int_alpha"/>
    <property type="match status" value="6"/>
</dbReference>
<organism>
    <name type="scientific">Pediculus humanus subsp. corporis</name>
    <name type="common">Body louse</name>
    <dbReference type="NCBI Taxonomy" id="121224"/>
    <lineage>
        <taxon>Eukaryota</taxon>
        <taxon>Metazoa</taxon>
        <taxon>Ecdysozoa</taxon>
        <taxon>Arthropoda</taxon>
        <taxon>Hexapoda</taxon>
        <taxon>Insecta</taxon>
        <taxon>Pterygota</taxon>
        <taxon>Neoptera</taxon>
        <taxon>Paraneoptera</taxon>
        <taxon>Psocodea</taxon>
        <taxon>Troctomorpha</taxon>
        <taxon>Phthiraptera</taxon>
        <taxon>Anoplura</taxon>
        <taxon>Pediculidae</taxon>
        <taxon>Pediculus</taxon>
    </lineage>
</organism>
<keyword evidence="2" id="KW-0732">Signal</keyword>
<dbReference type="STRING" id="121224.E0VV34"/>
<dbReference type="Gene3D" id="2.130.10.130">
    <property type="entry name" value="Integrin alpha, N-terminal"/>
    <property type="match status" value="1"/>
</dbReference>
<feature type="repeat" description="FG-GAP" evidence="6">
    <location>
        <begin position="1004"/>
        <end position="1062"/>
    </location>
</feature>
<dbReference type="InterPro" id="IPR001680">
    <property type="entry name" value="WD40_rpt"/>
</dbReference>
<dbReference type="GO" id="GO:0009897">
    <property type="term" value="C:external side of plasma membrane"/>
    <property type="evidence" value="ECO:0007669"/>
    <property type="project" value="TreeGrafter"/>
</dbReference>
<evidence type="ECO:0000256" key="8">
    <source>
        <dbReference type="SAM" id="MobiDB-lite"/>
    </source>
</evidence>
<dbReference type="InterPro" id="IPR028994">
    <property type="entry name" value="Integrin_alpha_N"/>
</dbReference>
<gene>
    <name evidence="10" type="primary">8230919</name>
    <name evidence="9" type="ORF">Phum_PHUM458230</name>
</gene>
<evidence type="ECO:0000313" key="11">
    <source>
        <dbReference type="Proteomes" id="UP000009046"/>
    </source>
</evidence>
<evidence type="ECO:0000256" key="2">
    <source>
        <dbReference type="ARBA" id="ARBA00022729"/>
    </source>
</evidence>
<dbReference type="SUPFAM" id="SSF69318">
    <property type="entry name" value="Integrin alpha N-terminal domain"/>
    <property type="match status" value="1"/>
</dbReference>
<dbReference type="CTD" id="8230919"/>
<dbReference type="Pfam" id="PF01839">
    <property type="entry name" value="FG-GAP"/>
    <property type="match status" value="2"/>
</dbReference>
<keyword evidence="7" id="KW-0401">Integrin</keyword>
<dbReference type="PROSITE" id="PS50082">
    <property type="entry name" value="WD_REPEATS_2"/>
    <property type="match status" value="3"/>
</dbReference>
<dbReference type="InterPro" id="IPR036322">
    <property type="entry name" value="WD40_repeat_dom_sf"/>
</dbReference>
<evidence type="ECO:0000256" key="3">
    <source>
        <dbReference type="ARBA" id="ARBA00022737"/>
    </source>
</evidence>
<dbReference type="GO" id="GO:0008305">
    <property type="term" value="C:integrin complex"/>
    <property type="evidence" value="ECO:0007669"/>
    <property type="project" value="InterPro"/>
</dbReference>
<dbReference type="InterPro" id="IPR019775">
    <property type="entry name" value="WD40_repeat_CS"/>
</dbReference>
<feature type="compositionally biased region" description="Low complexity" evidence="8">
    <location>
        <begin position="515"/>
        <end position="549"/>
    </location>
</feature>
<dbReference type="GO" id="GO:0098609">
    <property type="term" value="P:cell-cell adhesion"/>
    <property type="evidence" value="ECO:0007669"/>
    <property type="project" value="TreeGrafter"/>
</dbReference>
<dbReference type="PROSITE" id="PS50294">
    <property type="entry name" value="WD_REPEATS_REGION"/>
    <property type="match status" value="2"/>
</dbReference>
<dbReference type="GO" id="GO:0007160">
    <property type="term" value="P:cell-matrix adhesion"/>
    <property type="evidence" value="ECO:0007669"/>
    <property type="project" value="TreeGrafter"/>
</dbReference>
<comment type="similarity">
    <text evidence="7">Belongs to the integrin alpha chain family.</text>
</comment>
<dbReference type="SMART" id="SM00320">
    <property type="entry name" value="WD40"/>
    <property type="match status" value="6"/>
</dbReference>
<sequence length="1352" mass="151739">MSVINYIFKRSIGGTEKNSKNFSYTLLDSAKDLYKKDLTAHFGCVNAIEFSTDGNLLFSGGDDRRILMWNVNDAMMHYSGKFGEIADPFVMKGSHYSNIFCLAVDDANKRVLSGSNDDQVIVHDYTTGNLVDIFLHDSPVFSLSLHPSNGNIFASAADNGKILIYDIRESKGDILCLAKVKTPFHGVMFNPCEPTLVATANSKLGIHLWDIRKPKEYVLIDFFILNIDKVCVRWNKKGTILLVLRNLLPLVIYDPMYPKKKLEFDSKTYFNACTMKSCSFAGDEDEFIMSGSDDFNLYMWKVPEPWPDDEWVGSEHLILTGHRSIVNQVRYNSCKQLIATSGVEKIIKIWSPFRFPYSEGDRDKSSGISHRILCSAKSCARSPSFLPHDYIQESVKEDTRMIHFFDSLLQNELNDMSCLPQPHSLYCNKNLSSSSVKKSQTKIYEKIIKKKKKYLSKILLEKGNGKKIICSLDASKSWERPKNASLTSEKSDFLNFLKENNDKVHKNNYKKCKSESATPSPSSTTTTTTTTTAEKPSSNVSLLSSSDSSISNKSVLSNVFSDSSLNTSEVSTLPGCSGLSKPCENVDDSFNEKDCDELMSENNYSSNLENSDTNDANLNNSAHKERKKCKFYIIFILISVIESYNLDFSHPLIYQAIDKTEEYNSYFGMTVTIRPKGSQMNGSWFIQIGAPRKKLNEKTTFQPGSVYRCPFYGPCQTYTLVKNFGKTEGTGDKVYTGKEDEAWIGSSMDIKQYNNYERSVVCANRWINKNLKNSENIDITYLMTGACYVQDLFNETYESHVLKLLPLVDSSKIYTPKPYVVNLSTYHWGLGQAGTSVVLVNGTSDIIIGAPGVTHWIGSTVYYNENFKMSVADFIGTNLPRKNHYTYIGYAVAAGKFFGDNDFWFVAGAPRSGNYKGEVFVFQFKLKDFKSSKFIKDSKDSIYVQSTLKGSTFGEYFGSSLVAEDVNGDGYDDLVVGAPLFSKKYPDEGRIYVFLSSNKGKYFRQAQIINGQIGRGRFGTCIASIKDLNQDGYNDIVVGSPYENDNRGAIYIYSGFSMGLQISFSQCIRAKDLSPYLRGFGISISSGDTDGNKFNDLAVGSYLSQQVVLLRSRPIISLKNFIKVENSLPMDRKTSFFNISFCSSYSGPKIPLNVEKNYSPIKAILKTELPPCSKNEVNLLMITNEKTVNVDKFSKWCPMGSKSETNKEIPFAGQCGVDSICISDVQISCKFPQVHGSYVLGSTDHIRFLVNLVNMGEPANGVKIKISSNINLYLKNENDNKNNLEFNSPKNIFYRDVADVFSDYLQIEKKGSSPILDPELTINIPLNFFGNPTSFDLDASEWVNIVHVSVYI</sequence>
<evidence type="ECO:0000313" key="9">
    <source>
        <dbReference type="EMBL" id="EEB17240.1"/>
    </source>
</evidence>
<keyword evidence="4" id="KW-0325">Glycoprotein</keyword>
<evidence type="ECO:0000256" key="7">
    <source>
        <dbReference type="RuleBase" id="RU003762"/>
    </source>
</evidence>
<dbReference type="SUPFAM" id="SSF50978">
    <property type="entry name" value="WD40 repeat-like"/>
    <property type="match status" value="1"/>
</dbReference>